<dbReference type="STRING" id="1193182.BN11_1530005"/>
<dbReference type="RefSeq" id="WP_048697565.1">
    <property type="nucleotide sequence ID" value="NZ_HG764815.1"/>
</dbReference>
<name>W6JTX1_9MICO</name>
<evidence type="ECO:0000313" key="1">
    <source>
        <dbReference type="EMBL" id="CCH72317.1"/>
    </source>
</evidence>
<dbReference type="Proteomes" id="UP000035763">
    <property type="component" value="Unassembled WGS sequence"/>
</dbReference>
<dbReference type="SUPFAM" id="SSF48371">
    <property type="entry name" value="ARM repeat"/>
    <property type="match status" value="1"/>
</dbReference>
<accession>W6JTX1</accession>
<keyword evidence="2" id="KW-1185">Reference proteome</keyword>
<dbReference type="Pfam" id="PF08713">
    <property type="entry name" value="DNA_alkylation"/>
    <property type="match status" value="1"/>
</dbReference>
<dbReference type="PANTHER" id="PTHR34070:SF1">
    <property type="entry name" value="DNA ALKYLATION REPAIR PROTEIN"/>
    <property type="match status" value="1"/>
</dbReference>
<dbReference type="InterPro" id="IPR014825">
    <property type="entry name" value="DNA_alkylation"/>
</dbReference>
<organism evidence="1 2">
    <name type="scientific">Nostocoides australiense Ben110</name>
    <dbReference type="NCBI Taxonomy" id="1193182"/>
    <lineage>
        <taxon>Bacteria</taxon>
        <taxon>Bacillati</taxon>
        <taxon>Actinomycetota</taxon>
        <taxon>Actinomycetes</taxon>
        <taxon>Micrococcales</taxon>
        <taxon>Intrasporangiaceae</taxon>
        <taxon>Nostocoides</taxon>
    </lineage>
</organism>
<sequence length="236" mass="26116">MAVPPDPPIVAAVRSGLAPHARAANAVAQQRYMKSAMPYRGITSPDMKQILRGIFAAGPLPASRAEWERAVLALYDGASFREERYAALALAAHRSARGWQDASTLPLYRHLISTGAWWDLVDTCTSSCVSPILLAHRDLATPVMREWSVADDMWLRRASIISQLPHKAGTDRSLLTEVIEANVEGTAYGSQFFIRKAIGWALRQYARIDPQWVRGFVDTHAEQLSGLSVREATKHL</sequence>
<gene>
    <name evidence="1" type="ORF">BN11_1530005</name>
</gene>
<dbReference type="OrthoDB" id="9775346at2"/>
<dbReference type="InterPro" id="IPR016024">
    <property type="entry name" value="ARM-type_fold"/>
</dbReference>
<evidence type="ECO:0008006" key="3">
    <source>
        <dbReference type="Google" id="ProtNLM"/>
    </source>
</evidence>
<dbReference type="CDD" id="cd07064">
    <property type="entry name" value="AlkD_like_1"/>
    <property type="match status" value="1"/>
</dbReference>
<protein>
    <recommendedName>
        <fullName evidence="3">DNA alkylation repair enzyme</fullName>
    </recommendedName>
</protein>
<dbReference type="EMBL" id="CAJA01000061">
    <property type="protein sequence ID" value="CCH72317.1"/>
    <property type="molecule type" value="Genomic_DNA"/>
</dbReference>
<dbReference type="PANTHER" id="PTHR34070">
    <property type="entry name" value="ARMADILLO-TYPE FOLD"/>
    <property type="match status" value="1"/>
</dbReference>
<reference evidence="1 2" key="1">
    <citation type="journal article" date="2013" name="ISME J.">
        <title>A metabolic model for members of the genus Tetrasphaera involved in enhanced biological phosphorus removal.</title>
        <authorList>
            <person name="Kristiansen R."/>
            <person name="Nguyen H.T.T."/>
            <person name="Saunders A.M."/>
            <person name="Nielsen J.L."/>
            <person name="Wimmer R."/>
            <person name="Le V.Q."/>
            <person name="McIlroy S.J."/>
            <person name="Petrovski S."/>
            <person name="Seviour R.J."/>
            <person name="Calteau A."/>
            <person name="Nielsen K.L."/>
            <person name="Nielsen P.H."/>
        </authorList>
    </citation>
    <scope>NUCLEOTIDE SEQUENCE [LARGE SCALE GENOMIC DNA]</scope>
    <source>
        <strain evidence="1 2">Ben110</strain>
    </source>
</reference>
<dbReference type="Gene3D" id="1.25.10.90">
    <property type="match status" value="1"/>
</dbReference>
<evidence type="ECO:0000313" key="2">
    <source>
        <dbReference type="Proteomes" id="UP000035763"/>
    </source>
</evidence>
<dbReference type="AlphaFoldDB" id="W6JTX1"/>
<comment type="caution">
    <text evidence="1">The sequence shown here is derived from an EMBL/GenBank/DDBJ whole genome shotgun (WGS) entry which is preliminary data.</text>
</comment>
<proteinExistence type="predicted"/>